<protein>
    <submittedName>
        <fullName evidence="2">Uncharacterized protein</fullName>
    </submittedName>
</protein>
<organism evidence="2">
    <name type="scientific">uncultured Solirubrobacteraceae bacterium</name>
    <dbReference type="NCBI Taxonomy" id="1162706"/>
    <lineage>
        <taxon>Bacteria</taxon>
        <taxon>Bacillati</taxon>
        <taxon>Actinomycetota</taxon>
        <taxon>Thermoleophilia</taxon>
        <taxon>Solirubrobacterales</taxon>
        <taxon>Solirubrobacteraceae</taxon>
        <taxon>environmental samples</taxon>
    </lineage>
</organism>
<dbReference type="AlphaFoldDB" id="A0A6J4RT29"/>
<proteinExistence type="predicted"/>
<feature type="region of interest" description="Disordered" evidence="1">
    <location>
        <begin position="1"/>
        <end position="55"/>
    </location>
</feature>
<dbReference type="EMBL" id="CADCVR010000024">
    <property type="protein sequence ID" value="CAA9480893.1"/>
    <property type="molecule type" value="Genomic_DNA"/>
</dbReference>
<reference evidence="2" key="1">
    <citation type="submission" date="2020-02" db="EMBL/GenBank/DDBJ databases">
        <authorList>
            <person name="Meier V. D."/>
        </authorList>
    </citation>
    <scope>NUCLEOTIDE SEQUENCE</scope>
    <source>
        <strain evidence="2">AVDCRST_MAG53</strain>
    </source>
</reference>
<evidence type="ECO:0000313" key="2">
    <source>
        <dbReference type="EMBL" id="CAA9480893.1"/>
    </source>
</evidence>
<name>A0A6J4RT29_9ACTN</name>
<evidence type="ECO:0000256" key="1">
    <source>
        <dbReference type="SAM" id="MobiDB-lite"/>
    </source>
</evidence>
<gene>
    <name evidence="2" type="ORF">AVDCRST_MAG53-691</name>
</gene>
<sequence>MSDSADPVPPARRFGWHLTPPDPLPIRTGSAAGSCGVSHPPEPPIDGTTSFKSII</sequence>
<accession>A0A6J4RT29</accession>